<evidence type="ECO:0000313" key="2">
    <source>
        <dbReference type="Proteomes" id="UP000600247"/>
    </source>
</evidence>
<organism evidence="1 2">
    <name type="scientific">Paenibacillus radicis</name>
    <name type="common">ex Gao et al. 2016</name>
    <dbReference type="NCBI Taxonomy" id="1737354"/>
    <lineage>
        <taxon>Bacteria</taxon>
        <taxon>Bacillati</taxon>
        <taxon>Bacillota</taxon>
        <taxon>Bacilli</taxon>
        <taxon>Bacillales</taxon>
        <taxon>Paenibacillaceae</taxon>
        <taxon>Paenibacillus</taxon>
    </lineage>
</organism>
<gene>
    <name evidence="1" type="ORF">GCM10010918_03170</name>
</gene>
<sequence length="73" mass="8130">MLIITLISSLSAVKEGTLSALKHCNGKAFQLLMNKKIQFCENVNPFDLYSCGIILPIGYLLGDHTNLNARRYT</sequence>
<reference evidence="1 2" key="1">
    <citation type="journal article" date="2014" name="Int. J. Syst. Evol. Microbiol.">
        <title>Complete genome sequence of Corynebacterium casei LMG S-19264T (=DSM 44701T), isolated from a smear-ripened cheese.</title>
        <authorList>
            <consortium name="US DOE Joint Genome Institute (JGI-PGF)"/>
            <person name="Walter F."/>
            <person name="Albersmeier A."/>
            <person name="Kalinowski J."/>
            <person name="Ruckert C."/>
        </authorList>
    </citation>
    <scope>NUCLEOTIDE SEQUENCE [LARGE SCALE GENOMIC DNA]</scope>
    <source>
        <strain evidence="1 2">CGMCC 1.15286</strain>
    </source>
</reference>
<dbReference type="Proteomes" id="UP000600247">
    <property type="component" value="Unassembled WGS sequence"/>
</dbReference>
<protein>
    <submittedName>
        <fullName evidence="1">Uncharacterized protein</fullName>
    </submittedName>
</protein>
<proteinExistence type="predicted"/>
<name>A0A917GPR7_9BACL</name>
<accession>A0A917GPR7</accession>
<dbReference type="AlphaFoldDB" id="A0A917GPR7"/>
<dbReference type="EMBL" id="BMHY01000001">
    <property type="protein sequence ID" value="GGG53756.1"/>
    <property type="molecule type" value="Genomic_DNA"/>
</dbReference>
<keyword evidence="2" id="KW-1185">Reference proteome</keyword>
<comment type="caution">
    <text evidence="1">The sequence shown here is derived from an EMBL/GenBank/DDBJ whole genome shotgun (WGS) entry which is preliminary data.</text>
</comment>
<evidence type="ECO:0000313" key="1">
    <source>
        <dbReference type="EMBL" id="GGG53756.1"/>
    </source>
</evidence>